<name>A0A1Y6LH01_ZYMTR</name>
<dbReference type="Proteomes" id="UP000215453">
    <property type="component" value="Chromosome 3"/>
</dbReference>
<sequence>MAAFHAMPQESLHFVGEHHSLEDQLNLLLVLPGATQCPLGNVGRIGKTLFVSHVISNYTLHDSSFDDTSEIIMPERWDSTKECLNPSDTIGVWQPLQSVFNG</sequence>
<reference evidence="1 2" key="1">
    <citation type="submission" date="2016-10" db="EMBL/GenBank/DDBJ databases">
        <authorList>
            <person name="Varghese N."/>
        </authorList>
    </citation>
    <scope>NUCLEOTIDE SEQUENCE [LARGE SCALE GENOMIC DNA]</scope>
</reference>
<dbReference type="EMBL" id="LT882678">
    <property type="protein sequence ID" value="SMY22678.1"/>
    <property type="molecule type" value="Genomic_DNA"/>
</dbReference>
<accession>A0A1Y6LH01</accession>
<gene>
    <name evidence="1" type="ORF">ZT1A5_G4118</name>
</gene>
<proteinExistence type="predicted"/>
<dbReference type="AlphaFoldDB" id="A0A1Y6LH01"/>
<evidence type="ECO:0000313" key="2">
    <source>
        <dbReference type="Proteomes" id="UP000215453"/>
    </source>
</evidence>
<protein>
    <submittedName>
        <fullName evidence="1">Uncharacterized protein</fullName>
    </submittedName>
</protein>
<evidence type="ECO:0000313" key="1">
    <source>
        <dbReference type="EMBL" id="SMY22678.1"/>
    </source>
</evidence>
<organism evidence="1 2">
    <name type="scientific">Zymoseptoria tritici ST99CH_1A5</name>
    <dbReference type="NCBI Taxonomy" id="1276529"/>
    <lineage>
        <taxon>Eukaryota</taxon>
        <taxon>Fungi</taxon>
        <taxon>Dikarya</taxon>
        <taxon>Ascomycota</taxon>
        <taxon>Pezizomycotina</taxon>
        <taxon>Dothideomycetes</taxon>
        <taxon>Dothideomycetidae</taxon>
        <taxon>Mycosphaerellales</taxon>
        <taxon>Mycosphaerellaceae</taxon>
        <taxon>Zymoseptoria</taxon>
    </lineage>
</organism>